<dbReference type="AlphaFoldDB" id="A0A562KCP9"/>
<reference evidence="1 2" key="1">
    <citation type="journal article" date="2015" name="Stand. Genomic Sci.">
        <title>Genomic Encyclopedia of Bacterial and Archaeal Type Strains, Phase III: the genomes of soil and plant-associated and newly described type strains.</title>
        <authorList>
            <person name="Whitman W.B."/>
            <person name="Woyke T."/>
            <person name="Klenk H.P."/>
            <person name="Zhou Y."/>
            <person name="Lilburn T.G."/>
            <person name="Beck B.J."/>
            <person name="De Vos P."/>
            <person name="Vandamme P."/>
            <person name="Eisen J.A."/>
            <person name="Garrity G."/>
            <person name="Hugenholtz P."/>
            <person name="Kyrpides N.C."/>
        </authorList>
    </citation>
    <scope>NUCLEOTIDE SEQUENCE [LARGE SCALE GENOMIC DNA]</scope>
    <source>
        <strain evidence="1 2">CGMCC 1.7748</strain>
    </source>
</reference>
<proteinExistence type="predicted"/>
<protein>
    <submittedName>
        <fullName evidence="1">Uncharacterized protein</fullName>
    </submittedName>
</protein>
<dbReference type="EMBL" id="VLKK01000007">
    <property type="protein sequence ID" value="TWH93177.1"/>
    <property type="molecule type" value="Genomic_DNA"/>
</dbReference>
<organism evidence="1 2">
    <name type="scientific">Sphingobium wenxiniae (strain DSM 21828 / CGMCC 1.7748 / JZ-1)</name>
    <dbReference type="NCBI Taxonomy" id="595605"/>
    <lineage>
        <taxon>Bacteria</taxon>
        <taxon>Pseudomonadati</taxon>
        <taxon>Pseudomonadota</taxon>
        <taxon>Alphaproteobacteria</taxon>
        <taxon>Sphingomonadales</taxon>
        <taxon>Sphingomonadaceae</taxon>
        <taxon>Sphingobium</taxon>
    </lineage>
</organism>
<comment type="caution">
    <text evidence="1">The sequence shown here is derived from an EMBL/GenBank/DDBJ whole genome shotgun (WGS) entry which is preliminary data.</text>
</comment>
<dbReference type="Proteomes" id="UP000316624">
    <property type="component" value="Unassembled WGS sequence"/>
</dbReference>
<keyword evidence="2" id="KW-1185">Reference proteome</keyword>
<sequence>MERIDDIRDAVAKALEARGMDNRQFLRDIREGRRDDGPYMIGALAWDQQIKAPAQ</sequence>
<name>A0A562KCP9_SPHWJ</name>
<accession>A0A562KCP9</accession>
<evidence type="ECO:0000313" key="2">
    <source>
        <dbReference type="Proteomes" id="UP000316624"/>
    </source>
</evidence>
<dbReference type="RefSeq" id="WP_184204905.1">
    <property type="nucleotide sequence ID" value="NZ_JACIIY010000006.1"/>
</dbReference>
<evidence type="ECO:0000313" key="1">
    <source>
        <dbReference type="EMBL" id="TWH93177.1"/>
    </source>
</evidence>
<gene>
    <name evidence="1" type="ORF">IQ35_02084</name>
</gene>